<reference evidence="1 2" key="1">
    <citation type="submission" date="2016-06" db="EMBL/GenBank/DDBJ databases">
        <authorList>
            <person name="Kjaerup R.B."/>
            <person name="Dalgaard T.S."/>
            <person name="Juul-Madsen H.R."/>
        </authorList>
    </citation>
    <scope>NUCLEOTIDE SEQUENCE [LARGE SCALE GENOMIC DNA]</scope>
    <source>
        <strain evidence="1 2">DSM 43913</strain>
    </source>
</reference>
<dbReference type="EMBL" id="LT607733">
    <property type="protein sequence ID" value="SCG17088.1"/>
    <property type="molecule type" value="Genomic_DNA"/>
</dbReference>
<evidence type="ECO:0000313" key="2">
    <source>
        <dbReference type="Proteomes" id="UP000198251"/>
    </source>
</evidence>
<name>A0A1C5GBN1_MICEH</name>
<evidence type="ECO:0008006" key="3">
    <source>
        <dbReference type="Google" id="ProtNLM"/>
    </source>
</evidence>
<dbReference type="GeneID" id="95803134"/>
<protein>
    <recommendedName>
        <fullName evidence="3">Tetratricopeptide repeat-containing protein</fullName>
    </recommendedName>
</protein>
<dbReference type="InterPro" id="IPR036494">
    <property type="entry name" value="Ku_C_sf"/>
</dbReference>
<proteinExistence type="predicted"/>
<dbReference type="Proteomes" id="UP000198251">
    <property type="component" value="Chromosome I"/>
</dbReference>
<accession>A0A1C5GBN1</accession>
<keyword evidence="2" id="KW-1185">Reference proteome</keyword>
<gene>
    <name evidence="1" type="ORF">GA0070610_3392</name>
</gene>
<evidence type="ECO:0000313" key="1">
    <source>
        <dbReference type="EMBL" id="SCG17088.1"/>
    </source>
</evidence>
<organism evidence="1 2">
    <name type="scientific">Micromonospora echinofusca</name>
    <dbReference type="NCBI Taxonomy" id="47858"/>
    <lineage>
        <taxon>Bacteria</taxon>
        <taxon>Bacillati</taxon>
        <taxon>Actinomycetota</taxon>
        <taxon>Actinomycetes</taxon>
        <taxon>Micromonosporales</taxon>
        <taxon>Micromonosporaceae</taxon>
        <taxon>Micromonospora</taxon>
    </lineage>
</organism>
<dbReference type="SUPFAM" id="SSF101420">
    <property type="entry name" value="C-terminal domain of Ku80"/>
    <property type="match status" value="1"/>
</dbReference>
<dbReference type="AlphaFoldDB" id="A0A1C5GBN1"/>
<sequence length="409" mass="45439">MTGDELTVLVDRLRWDRRRDPCRGRREYSQTARQVAEECDRLVAEGRADLAVPVLRKAVDRITRALMYLDDSSGIIGDDLQELMDLYAKACVAALPNPISLAGWLVKLECDGPGWPRVRLADFAPALGKRGIAEVERLVAERARVADPESWTGAFAVRELREQLAEVSGDVDRYVAVLAEHLTNAVQYQRIAEALHAAGRRDEAIGWARRGVAANAGSPYTDRLRDLLVDMLVAADDTPGAVRVRREEFARHPTAAGYRSFIDAVEKAGGDDPTAWALGVLRDRITHQPAYASELVNVLLAVGRDEQAWQEALHHRRWLGGPQWQALLQGRAVTHPEEVIQPYRDLVEQAILNSADKRRYRRAVALLAALRAAYQAAGEAAAFGRYLAELRIAHKRRPTFLKTLDAAGL</sequence>
<dbReference type="RefSeq" id="WP_089000890.1">
    <property type="nucleotide sequence ID" value="NZ_JBFAAC010000016.1"/>
</dbReference>